<accession>A0A7U3UXG2</accession>
<dbReference type="RefSeq" id="WP_202236535.1">
    <property type="nucleotide sequence ID" value="NZ_AP018365.1"/>
</dbReference>
<dbReference type="InterPro" id="IPR048936">
    <property type="entry name" value="MvdD-like_ATPgrasp"/>
</dbReference>
<dbReference type="KEGG" id="arev:RVR_7683"/>
<reference evidence="2 4" key="2">
    <citation type="journal article" date="2011" name="J. Antibiot.">
        <title>Furaquinocins I and J: novel polyketide isoprenoid hybrid compounds from Streptomyces reveromyceticus SN-593.</title>
        <authorList>
            <person name="Panthee S."/>
            <person name="Takahashi S."/>
            <person name="Takagi H."/>
            <person name="Nogawa T."/>
            <person name="Oowada E."/>
            <person name="Uramoto M."/>
            <person name="Osada H."/>
        </authorList>
    </citation>
    <scope>NUCLEOTIDE SEQUENCE [LARGE SCALE GENOMIC DNA]</scope>
    <source>
        <strain evidence="2 4">SN-593</strain>
    </source>
</reference>
<dbReference type="InterPro" id="IPR026449">
    <property type="entry name" value="GRASP_SAV_5884"/>
</dbReference>
<gene>
    <name evidence="3" type="ORF">RVR_10556</name>
    <name evidence="2" type="ORF">RVR_7683</name>
</gene>
<reference evidence="2 4" key="4">
    <citation type="journal article" date="2020" name="Sci. Rep.">
        <title>beta-carboline chemical signals induce reveromycin production through a LuxR family regulator in Streptomyces sp. SN-593.</title>
        <authorList>
            <person name="Panthee S."/>
            <person name="Kito N."/>
            <person name="Hayashi T."/>
            <person name="Shimizu T."/>
            <person name="Ishikawa J."/>
            <person name="Hamamoto H."/>
            <person name="Osada H."/>
            <person name="Takahashi S."/>
        </authorList>
    </citation>
    <scope>NUCLEOTIDE SEQUENCE [LARGE SCALE GENOMIC DNA]</scope>
    <source>
        <strain evidence="2 4">SN-593</strain>
    </source>
</reference>
<dbReference type="GO" id="GO:0005737">
    <property type="term" value="C:cytoplasm"/>
    <property type="evidence" value="ECO:0007669"/>
    <property type="project" value="TreeGrafter"/>
</dbReference>
<evidence type="ECO:0000313" key="4">
    <source>
        <dbReference type="Proteomes" id="UP000595703"/>
    </source>
</evidence>
<dbReference type="GO" id="GO:0009432">
    <property type="term" value="P:SOS response"/>
    <property type="evidence" value="ECO:0007669"/>
    <property type="project" value="TreeGrafter"/>
</dbReference>
<dbReference type="Gene3D" id="3.30.470.20">
    <property type="entry name" value="ATP-grasp fold, B domain"/>
    <property type="match status" value="1"/>
</dbReference>
<reference evidence="2 4" key="3">
    <citation type="journal article" date="2011" name="Nat. Chem. Biol.">
        <title>Reveromycin A biosynthesis uses RevG and RevJ for stereospecific spiroacetal formation.</title>
        <authorList>
            <person name="Takahashi S."/>
            <person name="Toyoda A."/>
            <person name="Sekiyama Y."/>
            <person name="Takagi H."/>
            <person name="Nogawa T."/>
            <person name="Uramoto M."/>
            <person name="Suzuki R."/>
            <person name="Koshino H."/>
            <person name="Kumano T."/>
            <person name="Panthee S."/>
            <person name="Dairi T."/>
            <person name="Ishikawa J."/>
            <person name="Ikeda H."/>
            <person name="Sakaki Y."/>
            <person name="Osada H."/>
        </authorList>
    </citation>
    <scope>NUCLEOTIDE SEQUENCE [LARGE SCALE GENOMIC DNA]</scope>
    <source>
        <strain evidence="2 4">SN-593</strain>
    </source>
</reference>
<protein>
    <recommendedName>
        <fullName evidence="1">MvdD-like pre-ATP grasp domain-containing protein</fullName>
    </recommendedName>
</protein>
<reference evidence="2 4" key="1">
    <citation type="journal article" date="2010" name="J. Bacteriol.">
        <title>Biochemical characterization of a novel indole prenyltransferase from Streptomyces sp. SN-593.</title>
        <authorList>
            <person name="Takahashi S."/>
            <person name="Takagi H."/>
            <person name="Toyoda A."/>
            <person name="Uramoto M."/>
            <person name="Nogawa T."/>
            <person name="Ueki M."/>
            <person name="Sakaki Y."/>
            <person name="Osada H."/>
        </authorList>
    </citation>
    <scope>NUCLEOTIDE SEQUENCE [LARGE SCALE GENOMIC DNA]</scope>
    <source>
        <strain evidence="2 4">SN-593</strain>
    </source>
</reference>
<keyword evidence="4" id="KW-1185">Reference proteome</keyword>
<organism evidence="2 4">
    <name type="scientific">Actinacidiphila reveromycinica</name>
    <dbReference type="NCBI Taxonomy" id="659352"/>
    <lineage>
        <taxon>Bacteria</taxon>
        <taxon>Bacillati</taxon>
        <taxon>Actinomycetota</taxon>
        <taxon>Actinomycetes</taxon>
        <taxon>Kitasatosporales</taxon>
        <taxon>Streptomycetaceae</taxon>
        <taxon>Actinacidiphila</taxon>
    </lineage>
</organism>
<dbReference type="AlphaFoldDB" id="A0A7U3UXG2"/>
<dbReference type="GO" id="GO:0018169">
    <property type="term" value="F:ribosomal S6-glutamic acid ligase activity"/>
    <property type="evidence" value="ECO:0007669"/>
    <property type="project" value="TreeGrafter"/>
</dbReference>
<evidence type="ECO:0000259" key="1">
    <source>
        <dbReference type="Pfam" id="PF21068"/>
    </source>
</evidence>
<dbReference type="NCBIfam" id="TIGR04187">
    <property type="entry name" value="GRASP_SAV_5884"/>
    <property type="match status" value="1"/>
</dbReference>
<feature type="domain" description="MvdD-like pre-ATP grasp" evidence="1">
    <location>
        <begin position="2"/>
        <end position="116"/>
    </location>
</feature>
<dbReference type="Pfam" id="PF21068">
    <property type="entry name" value="ATPgraspMvdD"/>
    <property type="match status" value="1"/>
</dbReference>
<dbReference type="EMBL" id="AP018365">
    <property type="protein sequence ID" value="BBB00610.1"/>
    <property type="molecule type" value="Genomic_DNA"/>
</dbReference>
<sequence>MTVLVLTQPSDATADLVIAELNRRAVPVVRLDPGDFPESVQVTARIGARHSGWMGELRGQHRDVSLDEVSSVYYRRPSPHRLHPGLSDRDAKWTASEARAGLGGLLTALTARWVNHPHLNTPAGVKPHALAIAARCGLAVPDTLITNDPAAAREFVAGLPGGVAAYKTIGTTGPAGTGGEAVAVWTTQVRADDIDNSVALTAHQFQEWITTAYEVRLTVVGPKMFAAEIHTPTQLADVRTDYAAHTYTPCDAPAPIAAGVRRLIDAFELSYAAMDFLVSPDGTWTLVDLNPNGQWAYIPALRTPITHALADLLEDPA</sequence>
<evidence type="ECO:0000313" key="3">
    <source>
        <dbReference type="EMBL" id="BBB00610.1"/>
    </source>
</evidence>
<dbReference type="SUPFAM" id="SSF56059">
    <property type="entry name" value="Glutathione synthetase ATP-binding domain-like"/>
    <property type="match status" value="1"/>
</dbReference>
<dbReference type="PANTHER" id="PTHR21621:SF0">
    <property type="entry name" value="BETA-CITRYLGLUTAMATE SYNTHASE B-RELATED"/>
    <property type="match status" value="1"/>
</dbReference>
<dbReference type="EMBL" id="AP018365">
    <property type="protein sequence ID" value="BBB00557.1"/>
    <property type="molecule type" value="Genomic_DNA"/>
</dbReference>
<name>A0A7U3UXG2_9ACTN</name>
<proteinExistence type="predicted"/>
<dbReference type="KEGG" id="arev:RVR_10556"/>
<dbReference type="PANTHER" id="PTHR21621">
    <property type="entry name" value="RIBOSOMAL PROTEIN S6 MODIFICATION PROTEIN"/>
    <property type="match status" value="1"/>
</dbReference>
<dbReference type="Proteomes" id="UP000595703">
    <property type="component" value="Chromosome"/>
</dbReference>
<evidence type="ECO:0000313" key="2">
    <source>
        <dbReference type="EMBL" id="BBB00557.1"/>
    </source>
</evidence>